<dbReference type="EMBL" id="FUEG01000036">
    <property type="protein sequence ID" value="SJL16664.1"/>
    <property type="molecule type" value="Genomic_DNA"/>
</dbReference>
<proteinExistence type="predicted"/>
<keyword evidence="1" id="KW-0472">Membrane</keyword>
<accession>A0A284S6P1</accession>
<keyword evidence="1" id="KW-1133">Transmembrane helix</keyword>
<evidence type="ECO:0000313" key="2">
    <source>
        <dbReference type="EMBL" id="SJL16664.1"/>
    </source>
</evidence>
<dbReference type="AlphaFoldDB" id="A0A284S6P1"/>
<keyword evidence="3" id="KW-1185">Reference proteome</keyword>
<gene>
    <name evidence="2" type="ORF">ARMOST_20192</name>
</gene>
<organism evidence="2 3">
    <name type="scientific">Armillaria ostoyae</name>
    <name type="common">Armillaria root rot fungus</name>
    <dbReference type="NCBI Taxonomy" id="47428"/>
    <lineage>
        <taxon>Eukaryota</taxon>
        <taxon>Fungi</taxon>
        <taxon>Dikarya</taxon>
        <taxon>Basidiomycota</taxon>
        <taxon>Agaricomycotina</taxon>
        <taxon>Agaricomycetes</taxon>
        <taxon>Agaricomycetidae</taxon>
        <taxon>Agaricales</taxon>
        <taxon>Marasmiineae</taxon>
        <taxon>Physalacriaceae</taxon>
        <taxon>Armillaria</taxon>
    </lineage>
</organism>
<sequence>MLQFQKTPSPAFAREHVAGIFIHLCCIDSAVLILALLPVWRHTDISLPCSRHSRMIASTDAYICNDHVLTSPIRSLSMTIEPPAKSPLLECAQQACVIEMLSNLIDLVTACKTPLGSPDFRDPDDANMRDRGRSRGYVRCTLRFPDLVR</sequence>
<feature type="transmembrane region" description="Helical" evidence="1">
    <location>
        <begin position="20"/>
        <end position="40"/>
    </location>
</feature>
<keyword evidence="1" id="KW-0812">Transmembrane</keyword>
<evidence type="ECO:0000313" key="3">
    <source>
        <dbReference type="Proteomes" id="UP000219338"/>
    </source>
</evidence>
<protein>
    <submittedName>
        <fullName evidence="2">Uncharacterized protein</fullName>
    </submittedName>
</protein>
<dbReference type="Proteomes" id="UP000219338">
    <property type="component" value="Unassembled WGS sequence"/>
</dbReference>
<reference evidence="3" key="1">
    <citation type="journal article" date="2017" name="Nat. Ecol. Evol.">
        <title>Genome expansion and lineage-specific genetic innovations in the forest pathogenic fungi Armillaria.</title>
        <authorList>
            <person name="Sipos G."/>
            <person name="Prasanna A.N."/>
            <person name="Walter M.C."/>
            <person name="O'Connor E."/>
            <person name="Balint B."/>
            <person name="Krizsan K."/>
            <person name="Kiss B."/>
            <person name="Hess J."/>
            <person name="Varga T."/>
            <person name="Slot J."/>
            <person name="Riley R."/>
            <person name="Boka B."/>
            <person name="Rigling D."/>
            <person name="Barry K."/>
            <person name="Lee J."/>
            <person name="Mihaltcheva S."/>
            <person name="LaButti K."/>
            <person name="Lipzen A."/>
            <person name="Waldron R."/>
            <person name="Moloney N.M."/>
            <person name="Sperisen C."/>
            <person name="Kredics L."/>
            <person name="Vagvoelgyi C."/>
            <person name="Patrignani A."/>
            <person name="Fitzpatrick D."/>
            <person name="Nagy I."/>
            <person name="Doyle S."/>
            <person name="Anderson J.B."/>
            <person name="Grigoriev I.V."/>
            <person name="Gueldener U."/>
            <person name="Muensterkoetter M."/>
            <person name="Nagy L.G."/>
        </authorList>
    </citation>
    <scope>NUCLEOTIDE SEQUENCE [LARGE SCALE GENOMIC DNA]</scope>
    <source>
        <strain evidence="3">C18/9</strain>
    </source>
</reference>
<name>A0A284S6P1_ARMOS</name>
<evidence type="ECO:0000256" key="1">
    <source>
        <dbReference type="SAM" id="Phobius"/>
    </source>
</evidence>